<dbReference type="InterPro" id="IPR000835">
    <property type="entry name" value="HTH_MarR-typ"/>
</dbReference>
<sequence>MVSIDDRLNEFEKLIHAAIRQSNKWTPCPAVSKQQFLLLHTLSGGGRMTVSELAEELNLSPSATTIAINRLVRDGHVIRSRDVTDRRVVWLELSEAGRHTVSEIIQRRKRILQAMLANLSQEETDQFMATFRKMLSNAKDLG</sequence>
<dbReference type="PROSITE" id="PS50995">
    <property type="entry name" value="HTH_MARR_2"/>
    <property type="match status" value="1"/>
</dbReference>
<protein>
    <submittedName>
        <fullName evidence="5">MarR family winged helix-turn-helix transcriptional regulator</fullName>
    </submittedName>
</protein>
<evidence type="ECO:0000256" key="3">
    <source>
        <dbReference type="ARBA" id="ARBA00023163"/>
    </source>
</evidence>
<dbReference type="PANTHER" id="PTHR42756">
    <property type="entry name" value="TRANSCRIPTIONAL REGULATOR, MARR"/>
    <property type="match status" value="1"/>
</dbReference>
<comment type="caution">
    <text evidence="5">The sequence shown here is derived from an EMBL/GenBank/DDBJ whole genome shotgun (WGS) entry which is preliminary data.</text>
</comment>
<keyword evidence="2" id="KW-0238">DNA-binding</keyword>
<gene>
    <name evidence="5" type="ORF">ACFQ4B_34995</name>
</gene>
<dbReference type="SMART" id="SM00347">
    <property type="entry name" value="HTH_MARR"/>
    <property type="match status" value="1"/>
</dbReference>
<evidence type="ECO:0000313" key="5">
    <source>
        <dbReference type="EMBL" id="MFD1225301.1"/>
    </source>
</evidence>
<evidence type="ECO:0000256" key="2">
    <source>
        <dbReference type="ARBA" id="ARBA00023125"/>
    </source>
</evidence>
<dbReference type="PRINTS" id="PR00598">
    <property type="entry name" value="HTHMARR"/>
</dbReference>
<organism evidence="5 6">
    <name type="scientific">Paenibacillus vulneris</name>
    <dbReference type="NCBI Taxonomy" id="1133364"/>
    <lineage>
        <taxon>Bacteria</taxon>
        <taxon>Bacillati</taxon>
        <taxon>Bacillota</taxon>
        <taxon>Bacilli</taxon>
        <taxon>Bacillales</taxon>
        <taxon>Paenibacillaceae</taxon>
        <taxon>Paenibacillus</taxon>
    </lineage>
</organism>
<dbReference type="PANTHER" id="PTHR42756:SF1">
    <property type="entry name" value="TRANSCRIPTIONAL REPRESSOR OF EMRAB OPERON"/>
    <property type="match status" value="1"/>
</dbReference>
<dbReference type="InterPro" id="IPR036388">
    <property type="entry name" value="WH-like_DNA-bd_sf"/>
</dbReference>
<keyword evidence="1" id="KW-0805">Transcription regulation</keyword>
<dbReference type="InterPro" id="IPR036390">
    <property type="entry name" value="WH_DNA-bd_sf"/>
</dbReference>
<dbReference type="Pfam" id="PF01047">
    <property type="entry name" value="MarR"/>
    <property type="match status" value="1"/>
</dbReference>
<evidence type="ECO:0000259" key="4">
    <source>
        <dbReference type="PROSITE" id="PS50995"/>
    </source>
</evidence>
<feature type="domain" description="HTH marR-type" evidence="4">
    <location>
        <begin position="1"/>
        <end position="136"/>
    </location>
</feature>
<evidence type="ECO:0000256" key="1">
    <source>
        <dbReference type="ARBA" id="ARBA00023015"/>
    </source>
</evidence>
<keyword evidence="6" id="KW-1185">Reference proteome</keyword>
<dbReference type="SUPFAM" id="SSF46785">
    <property type="entry name" value="Winged helix' DNA-binding domain"/>
    <property type="match status" value="1"/>
</dbReference>
<evidence type="ECO:0000313" key="6">
    <source>
        <dbReference type="Proteomes" id="UP001597180"/>
    </source>
</evidence>
<keyword evidence="3" id="KW-0804">Transcription</keyword>
<proteinExistence type="predicted"/>
<dbReference type="RefSeq" id="WP_179136179.1">
    <property type="nucleotide sequence ID" value="NZ_BAABJG010000052.1"/>
</dbReference>
<accession>A0ABW3UZT0</accession>
<name>A0ABW3UZT0_9BACL</name>
<reference evidence="6" key="1">
    <citation type="journal article" date="2019" name="Int. J. Syst. Evol. Microbiol.">
        <title>The Global Catalogue of Microorganisms (GCM) 10K type strain sequencing project: providing services to taxonomists for standard genome sequencing and annotation.</title>
        <authorList>
            <consortium name="The Broad Institute Genomics Platform"/>
            <consortium name="The Broad Institute Genome Sequencing Center for Infectious Disease"/>
            <person name="Wu L."/>
            <person name="Ma J."/>
        </authorList>
    </citation>
    <scope>NUCLEOTIDE SEQUENCE [LARGE SCALE GENOMIC DNA]</scope>
    <source>
        <strain evidence="6">CCUG 53270</strain>
    </source>
</reference>
<dbReference type="Proteomes" id="UP001597180">
    <property type="component" value="Unassembled WGS sequence"/>
</dbReference>
<dbReference type="EMBL" id="JBHTLU010000058">
    <property type="protein sequence ID" value="MFD1225301.1"/>
    <property type="molecule type" value="Genomic_DNA"/>
</dbReference>
<dbReference type="Gene3D" id="1.10.10.10">
    <property type="entry name" value="Winged helix-like DNA-binding domain superfamily/Winged helix DNA-binding domain"/>
    <property type="match status" value="1"/>
</dbReference>